<dbReference type="STRING" id="3775.A0A1Q3D6Q6"/>
<feature type="transmembrane region" description="Helical" evidence="8">
    <location>
        <begin position="50"/>
        <end position="71"/>
    </location>
</feature>
<keyword evidence="3 8" id="KW-0328">Glycosyltransferase</keyword>
<dbReference type="OrthoDB" id="2526284at2759"/>
<sequence>MTPIRKSQSQPILQYSHLPSSSTTTTMTPSPTKRFDFHLLMTETMRRLRAPTTLCFVFLSLLLFASFSLFLSRNALSDTDFQFLPVNIRTRSIDPDPISNAVHEEVNDQHSHASNVSSIQDSLIDSVSILLPEWEVLVLVSTPLAGDPTADDYTCLYPTNDTSQASFLGVMPFHNQTAFRCLLPDNRLRHRLPFPQPVLTRSKDKDMPPLNIPAPELIRCKCLVYESFSTEDDVVLFVKGINVRQGINKSPSELRCVFGDYTKNNSVRTAVTSSAQEVFRCHHPNLTAVSSGAEGERIKISLEITQNNRVVPSVAYYAPWRKLENPKPKSLICATTMVYNVAKYLREWVMYHSKIGVERFILYDNGSDDDLKSVVNELNEEGYDVETLLWVWPKTQEAGFSHVAVYAKDSCTWMAYVDVDEFIFSPSWLNLSQPSNQLLKSLLQGRKSVGQVSIKCNDFGPSNQVSHPIEGVTQGYDCRLKTEQRHKSIVLLEAIDFSLLNVVHHFNINVSYYKKRDLGLDDAVINHYKYQAWSEFKTKFRRRVSTYVVDWKQSVNPKSKDRTPGLGFEEVEPKGWPNKFCEVHDDRLKLLTQRWFGMQTPDGDKMAWQQI</sequence>
<evidence type="ECO:0000256" key="6">
    <source>
        <dbReference type="ARBA" id="ARBA00022989"/>
    </source>
</evidence>
<keyword evidence="10" id="KW-1185">Reference proteome</keyword>
<evidence type="ECO:0000256" key="7">
    <source>
        <dbReference type="ARBA" id="ARBA00023136"/>
    </source>
</evidence>
<dbReference type="PANTHER" id="PTHR21461">
    <property type="entry name" value="GLYCOSYLTRANSFERASE FAMILY 92 PROTEIN"/>
    <property type="match status" value="1"/>
</dbReference>
<comment type="subcellular location">
    <subcellularLocation>
        <location evidence="1">Membrane</location>
        <topology evidence="1">Single-pass membrane protein</topology>
    </subcellularLocation>
</comment>
<evidence type="ECO:0000313" key="9">
    <source>
        <dbReference type="EMBL" id="GAV88135.1"/>
    </source>
</evidence>
<dbReference type="Pfam" id="PF01697">
    <property type="entry name" value="Glyco_transf_92"/>
    <property type="match status" value="1"/>
</dbReference>
<evidence type="ECO:0000256" key="5">
    <source>
        <dbReference type="ARBA" id="ARBA00022692"/>
    </source>
</evidence>
<proteinExistence type="inferred from homology"/>
<keyword evidence="5 8" id="KW-0812">Transmembrane</keyword>
<dbReference type="InterPro" id="IPR008166">
    <property type="entry name" value="Glyco_transf_92"/>
</dbReference>
<keyword evidence="6 8" id="KW-1133">Transmembrane helix</keyword>
<gene>
    <name evidence="9" type="ORF">CFOL_v3_31558</name>
</gene>
<dbReference type="Proteomes" id="UP000187406">
    <property type="component" value="Unassembled WGS sequence"/>
</dbReference>
<dbReference type="PANTHER" id="PTHR21461:SF69">
    <property type="entry name" value="GLYCOSYLTRANSFERASE FAMILY 92 PROTEIN"/>
    <property type="match status" value="1"/>
</dbReference>
<dbReference type="EC" id="2.4.1.-" evidence="8"/>
<dbReference type="GO" id="GO:0005737">
    <property type="term" value="C:cytoplasm"/>
    <property type="evidence" value="ECO:0007669"/>
    <property type="project" value="TreeGrafter"/>
</dbReference>
<evidence type="ECO:0000256" key="8">
    <source>
        <dbReference type="RuleBase" id="RU366017"/>
    </source>
</evidence>
<reference evidence="10" key="1">
    <citation type="submission" date="2016-04" db="EMBL/GenBank/DDBJ databases">
        <title>Cephalotus genome sequencing.</title>
        <authorList>
            <person name="Fukushima K."/>
            <person name="Hasebe M."/>
            <person name="Fang X."/>
        </authorList>
    </citation>
    <scope>NUCLEOTIDE SEQUENCE [LARGE SCALE GENOMIC DNA]</scope>
    <source>
        <strain evidence="10">cv. St1</strain>
    </source>
</reference>
<keyword evidence="4 8" id="KW-0808">Transferase</keyword>
<comment type="similarity">
    <text evidence="2 8">Belongs to the glycosyltransferase 92 family.</text>
</comment>
<evidence type="ECO:0000313" key="10">
    <source>
        <dbReference type="Proteomes" id="UP000187406"/>
    </source>
</evidence>
<evidence type="ECO:0000256" key="4">
    <source>
        <dbReference type="ARBA" id="ARBA00022679"/>
    </source>
</evidence>
<keyword evidence="7 8" id="KW-0472">Membrane</keyword>
<organism evidence="9 10">
    <name type="scientific">Cephalotus follicularis</name>
    <name type="common">Albany pitcher plant</name>
    <dbReference type="NCBI Taxonomy" id="3775"/>
    <lineage>
        <taxon>Eukaryota</taxon>
        <taxon>Viridiplantae</taxon>
        <taxon>Streptophyta</taxon>
        <taxon>Embryophyta</taxon>
        <taxon>Tracheophyta</taxon>
        <taxon>Spermatophyta</taxon>
        <taxon>Magnoliopsida</taxon>
        <taxon>eudicotyledons</taxon>
        <taxon>Gunneridae</taxon>
        <taxon>Pentapetalae</taxon>
        <taxon>rosids</taxon>
        <taxon>fabids</taxon>
        <taxon>Oxalidales</taxon>
        <taxon>Cephalotaceae</taxon>
        <taxon>Cephalotus</taxon>
    </lineage>
</organism>
<dbReference type="GO" id="GO:0016757">
    <property type="term" value="F:glycosyltransferase activity"/>
    <property type="evidence" value="ECO:0007669"/>
    <property type="project" value="UniProtKB-UniRule"/>
</dbReference>
<dbReference type="AlphaFoldDB" id="A0A1Q3D6Q6"/>
<evidence type="ECO:0000256" key="2">
    <source>
        <dbReference type="ARBA" id="ARBA00007647"/>
    </source>
</evidence>
<dbReference type="EMBL" id="BDDD01004697">
    <property type="protein sequence ID" value="GAV88135.1"/>
    <property type="molecule type" value="Genomic_DNA"/>
</dbReference>
<evidence type="ECO:0000256" key="3">
    <source>
        <dbReference type="ARBA" id="ARBA00022676"/>
    </source>
</evidence>
<dbReference type="FunCoup" id="A0A1Q3D6Q6">
    <property type="interactions" value="1"/>
</dbReference>
<dbReference type="GO" id="GO:0016020">
    <property type="term" value="C:membrane"/>
    <property type="evidence" value="ECO:0007669"/>
    <property type="project" value="UniProtKB-SubCell"/>
</dbReference>
<evidence type="ECO:0000256" key="1">
    <source>
        <dbReference type="ARBA" id="ARBA00004167"/>
    </source>
</evidence>
<comment type="caution">
    <text evidence="9">The sequence shown here is derived from an EMBL/GenBank/DDBJ whole genome shotgun (WGS) entry which is preliminary data.</text>
</comment>
<protein>
    <recommendedName>
        <fullName evidence="8">Glycosyltransferase family 92 protein</fullName>
        <ecNumber evidence="8">2.4.1.-</ecNumber>
    </recommendedName>
</protein>
<name>A0A1Q3D6Q6_CEPFO</name>
<accession>A0A1Q3D6Q6</accession>
<dbReference type="InParanoid" id="A0A1Q3D6Q6"/>